<feature type="transmembrane region" description="Helical" evidence="1">
    <location>
        <begin position="12"/>
        <end position="29"/>
    </location>
</feature>
<accession>A0ABM6RRV9</accession>
<feature type="transmembrane region" description="Helical" evidence="1">
    <location>
        <begin position="41"/>
        <end position="60"/>
    </location>
</feature>
<evidence type="ECO:0008006" key="4">
    <source>
        <dbReference type="Google" id="ProtNLM"/>
    </source>
</evidence>
<dbReference type="EMBL" id="CP019454">
    <property type="protein sequence ID" value="AUW94067.1"/>
    <property type="molecule type" value="Genomic_DNA"/>
</dbReference>
<sequence length="297" mass="32309">MNWRGAWQLSRPLPLAIWSIPTVLMGFFLQQGAHVPHEGISLALAMIGAMLLQGFVTHGLNDLYDWDSGTDQATTGIISGGSRVLVHGLLTARQIWWLVGAGTLGYIVTAIGLIALRGDGVGIWAILALFGAVAYSVPPARWSYRPFAGEWGALFPTMVSGVVLGAMAKNPQLSSTVYIGAGVYGLYCVASVMQHHLTDMDADWQAHPPKRTTPAYWWRQKHRSPLEIILAYQGLGIIVCLLGLYSDPRIFGAWAGIFAVAMLITALTPWHDDPWSLTRRDVALKLLAIIGVMSIAH</sequence>
<evidence type="ECO:0000313" key="2">
    <source>
        <dbReference type="EMBL" id="AUW94067.1"/>
    </source>
</evidence>
<keyword evidence="3" id="KW-1185">Reference proteome</keyword>
<keyword evidence="1" id="KW-0472">Membrane</keyword>
<dbReference type="CDD" id="cd13962">
    <property type="entry name" value="PT_UbiA_UBIAD1"/>
    <property type="match status" value="1"/>
</dbReference>
<feature type="transmembrane region" description="Helical" evidence="1">
    <location>
        <begin position="251"/>
        <end position="270"/>
    </location>
</feature>
<evidence type="ECO:0000256" key="1">
    <source>
        <dbReference type="SAM" id="Phobius"/>
    </source>
</evidence>
<feature type="transmembrane region" description="Helical" evidence="1">
    <location>
        <begin position="226"/>
        <end position="245"/>
    </location>
</feature>
<gene>
    <name evidence="2" type="ORF">BXT84_08980</name>
</gene>
<dbReference type="InterPro" id="IPR026046">
    <property type="entry name" value="UBIAD1"/>
</dbReference>
<evidence type="ECO:0000313" key="3">
    <source>
        <dbReference type="Proteomes" id="UP000325292"/>
    </source>
</evidence>
<feature type="transmembrane region" description="Helical" evidence="1">
    <location>
        <begin position="123"/>
        <end position="142"/>
    </location>
</feature>
<reference evidence="2 3" key="1">
    <citation type="journal article" date="2019" name="Sci. Rep.">
        <title>Sulfobacillus thermotolerans: new insights into resistance and metabolic capacities of acidophilic chemolithotrophs.</title>
        <authorList>
            <person name="Panyushkina A.E."/>
            <person name="Babenko V.V."/>
            <person name="Nikitina A.S."/>
            <person name="Selezneva O.V."/>
            <person name="Tsaplina I.A."/>
            <person name="Letarova M.A."/>
            <person name="Kostryukova E.S."/>
            <person name="Letarov A.V."/>
        </authorList>
    </citation>
    <scope>NUCLEOTIDE SEQUENCE [LARGE SCALE GENOMIC DNA]</scope>
    <source>
        <strain evidence="2 3">Kr1</strain>
    </source>
</reference>
<organism evidence="2 3">
    <name type="scientific">Sulfobacillus thermotolerans</name>
    <dbReference type="NCBI Taxonomy" id="338644"/>
    <lineage>
        <taxon>Bacteria</taxon>
        <taxon>Bacillati</taxon>
        <taxon>Bacillota</taxon>
        <taxon>Clostridia</taxon>
        <taxon>Eubacteriales</taxon>
        <taxon>Clostridiales Family XVII. Incertae Sedis</taxon>
        <taxon>Sulfobacillus</taxon>
    </lineage>
</organism>
<proteinExistence type="predicted"/>
<protein>
    <recommendedName>
        <fullName evidence="4">Prenyltransferase</fullName>
    </recommendedName>
</protein>
<keyword evidence="1" id="KW-1133">Transmembrane helix</keyword>
<name>A0ABM6RRV9_9FIRM</name>
<feature type="transmembrane region" description="Helical" evidence="1">
    <location>
        <begin position="148"/>
        <end position="168"/>
    </location>
</feature>
<feature type="transmembrane region" description="Helical" evidence="1">
    <location>
        <begin position="95"/>
        <end position="116"/>
    </location>
</feature>
<keyword evidence="1" id="KW-0812">Transmembrane</keyword>
<dbReference type="Proteomes" id="UP000325292">
    <property type="component" value="Chromosome"/>
</dbReference>